<dbReference type="PANTHER" id="PTHR13774:SF39">
    <property type="entry name" value="BIOSYNTHESIS PROTEIN, PUTATIVE-RELATED"/>
    <property type="match status" value="1"/>
</dbReference>
<evidence type="ECO:0000313" key="5">
    <source>
        <dbReference type="EMBL" id="RUQ87191.1"/>
    </source>
</evidence>
<dbReference type="InterPro" id="IPR003719">
    <property type="entry name" value="Phenazine_PhzF-like"/>
</dbReference>
<evidence type="ECO:0000256" key="2">
    <source>
        <dbReference type="ARBA" id="ARBA00023235"/>
    </source>
</evidence>
<dbReference type="Pfam" id="PF02567">
    <property type="entry name" value="PhzC-PhzF"/>
    <property type="match status" value="1"/>
</dbReference>
<dbReference type="Proteomes" id="UP000241203">
    <property type="component" value="Unassembled WGS sequence"/>
</dbReference>
<evidence type="ECO:0000313" key="6">
    <source>
        <dbReference type="Proteomes" id="UP000241203"/>
    </source>
</evidence>
<reference evidence="4 6" key="1">
    <citation type="submission" date="2018-03" db="EMBL/GenBank/DDBJ databases">
        <title>Genomic Encyclopedia of Archaeal and Bacterial Type Strains, Phase II (KMG-II): from individual species to whole genera.</title>
        <authorList>
            <person name="Goeker M."/>
        </authorList>
    </citation>
    <scope>NUCLEOTIDE SEQUENCE [LARGE SCALE GENOMIC DNA]</scope>
    <source>
        <strain evidence="4 6">DSM 21548</strain>
    </source>
</reference>
<dbReference type="RefSeq" id="WP_106563310.1">
    <property type="nucleotide sequence ID" value="NZ_PYAU01000001.1"/>
</dbReference>
<dbReference type="AlphaFoldDB" id="A0A2P8GWC1"/>
<sequence>MTDAPVVLRLSAFAAAPTGGNPAGVVLVAGELDAAAMQRIAAEVGYAETAFVTASSAGDGPRRHSLRYFSPIAEVPFCGHATVATAVALAQRDGAGVLAFDTPVGEVLIDTREVDGVVWASFTSVEPWVGPMGDDVLDRLLDLLGVGRDDVRRDLPPRIAFAGNRHPVLVFADAATFDDFRFDPNDMRTLMDEQGWTGTVTTAVETASGEFETRNLFPVGTITEDPATGSAAAALGAYVREHRAIEVPGRMVVHQGRHVGRPSVLLVDVPASGGIVVMGTATPIAV</sequence>
<reference evidence="5 7" key="2">
    <citation type="submission" date="2018-12" db="EMBL/GenBank/DDBJ databases">
        <authorList>
            <person name="hu s."/>
            <person name="Xu Y."/>
            <person name="Xu B."/>
            <person name="Li F."/>
        </authorList>
    </citation>
    <scope>NUCLEOTIDE SEQUENCE [LARGE SCALE GENOMIC DNA]</scope>
    <source>
        <strain evidence="5 7">KSW2-17</strain>
    </source>
</reference>
<evidence type="ECO:0000313" key="4">
    <source>
        <dbReference type="EMBL" id="PSL38271.1"/>
    </source>
</evidence>
<dbReference type="SUPFAM" id="SSF54506">
    <property type="entry name" value="Diaminopimelate epimerase-like"/>
    <property type="match status" value="1"/>
</dbReference>
<keyword evidence="7" id="KW-1185">Reference proteome</keyword>
<proteinExistence type="inferred from homology"/>
<dbReference type="EMBL" id="PYAU01000001">
    <property type="protein sequence ID" value="PSL38271.1"/>
    <property type="molecule type" value="Genomic_DNA"/>
</dbReference>
<evidence type="ECO:0000256" key="1">
    <source>
        <dbReference type="ARBA" id="ARBA00008270"/>
    </source>
</evidence>
<gene>
    <name evidence="4" type="ORF">CLV49_1888</name>
    <name evidence="5" type="ORF">ELQ93_09780</name>
</gene>
<organism evidence="4 6">
    <name type="scientific">Labedella gwakjiensis</name>
    <dbReference type="NCBI Taxonomy" id="390269"/>
    <lineage>
        <taxon>Bacteria</taxon>
        <taxon>Bacillati</taxon>
        <taxon>Actinomycetota</taxon>
        <taxon>Actinomycetes</taxon>
        <taxon>Micrococcales</taxon>
        <taxon>Microbacteriaceae</taxon>
        <taxon>Labedella</taxon>
    </lineage>
</organism>
<protein>
    <submittedName>
        <fullName evidence="5">PhzF family phenazine biosynthesis isomerase</fullName>
    </submittedName>
    <submittedName>
        <fullName evidence="4">PhzF family phenazine biosynthesis protein</fullName>
    </submittedName>
</protein>
<dbReference type="GO" id="GO:0005737">
    <property type="term" value="C:cytoplasm"/>
    <property type="evidence" value="ECO:0007669"/>
    <property type="project" value="TreeGrafter"/>
</dbReference>
<dbReference type="NCBIfam" id="TIGR00654">
    <property type="entry name" value="PhzF_family"/>
    <property type="match status" value="1"/>
</dbReference>
<dbReference type="PIRSF" id="PIRSF016184">
    <property type="entry name" value="PhzC_PhzF"/>
    <property type="match status" value="1"/>
</dbReference>
<comment type="caution">
    <text evidence="4">The sequence shown here is derived from an EMBL/GenBank/DDBJ whole genome shotgun (WGS) entry which is preliminary data.</text>
</comment>
<dbReference type="Proteomes" id="UP000268291">
    <property type="component" value="Unassembled WGS sequence"/>
</dbReference>
<dbReference type="Gene3D" id="3.10.310.10">
    <property type="entry name" value="Diaminopimelate Epimerase, Chain A, domain 1"/>
    <property type="match status" value="2"/>
</dbReference>
<dbReference type="GO" id="GO:0016853">
    <property type="term" value="F:isomerase activity"/>
    <property type="evidence" value="ECO:0007669"/>
    <property type="project" value="UniProtKB-KW"/>
</dbReference>
<evidence type="ECO:0000313" key="7">
    <source>
        <dbReference type="Proteomes" id="UP000268291"/>
    </source>
</evidence>
<comment type="similarity">
    <text evidence="1">Belongs to the PhzF family.</text>
</comment>
<dbReference type="EMBL" id="RZGY01000001">
    <property type="protein sequence ID" value="RUQ87191.1"/>
    <property type="molecule type" value="Genomic_DNA"/>
</dbReference>
<feature type="active site" evidence="3">
    <location>
        <position position="48"/>
    </location>
</feature>
<name>A0A2P8GWC1_9MICO</name>
<accession>A0A2P8GWC1</accession>
<dbReference type="PANTHER" id="PTHR13774">
    <property type="entry name" value="PHENAZINE BIOSYNTHESIS PROTEIN"/>
    <property type="match status" value="1"/>
</dbReference>
<evidence type="ECO:0000256" key="3">
    <source>
        <dbReference type="PIRSR" id="PIRSR016184-1"/>
    </source>
</evidence>
<dbReference type="OrthoDB" id="9788221at2"/>
<keyword evidence="2 5" id="KW-0413">Isomerase</keyword>